<accession>A0A4Z1IHY0</accession>
<name>A0A4Z1IHY0_9HELO</name>
<sequence>MIFPSITRCLHSSKKLHVPVVVTDLRVNSTVIIIGIITISLNSKDIYIYPRLTYNLYSNLIIPQNINSRCVNCIQSEDIAGVREITAIINEYICEKKPGEDDVIHDYWSCIVCWRMSPEQQRRAQEVETSSQARAAWI</sequence>
<reference evidence="1 2" key="1">
    <citation type="submission" date="2017-12" db="EMBL/GenBank/DDBJ databases">
        <title>Comparative genomics of Botrytis spp.</title>
        <authorList>
            <person name="Valero-Jimenez C.A."/>
            <person name="Tapia P."/>
            <person name="Veloso J."/>
            <person name="Silva-Moreno E."/>
            <person name="Staats M."/>
            <person name="Valdes J.H."/>
            <person name="Van Kan J.A.L."/>
        </authorList>
    </citation>
    <scope>NUCLEOTIDE SEQUENCE [LARGE SCALE GENOMIC DNA]</scope>
    <source>
        <strain evidence="1 2">MUCL11595</strain>
    </source>
</reference>
<dbReference type="AlphaFoldDB" id="A0A4Z1IHY0"/>
<organism evidence="1 2">
    <name type="scientific">Botryotinia convoluta</name>
    <dbReference type="NCBI Taxonomy" id="54673"/>
    <lineage>
        <taxon>Eukaryota</taxon>
        <taxon>Fungi</taxon>
        <taxon>Dikarya</taxon>
        <taxon>Ascomycota</taxon>
        <taxon>Pezizomycotina</taxon>
        <taxon>Leotiomycetes</taxon>
        <taxon>Helotiales</taxon>
        <taxon>Sclerotiniaceae</taxon>
        <taxon>Botryotinia</taxon>
    </lineage>
</organism>
<protein>
    <submittedName>
        <fullName evidence="1">Uncharacterized protein</fullName>
    </submittedName>
</protein>
<comment type="caution">
    <text evidence="1">The sequence shown here is derived from an EMBL/GenBank/DDBJ whole genome shotgun (WGS) entry which is preliminary data.</text>
</comment>
<dbReference type="Proteomes" id="UP000297527">
    <property type="component" value="Unassembled WGS sequence"/>
</dbReference>
<evidence type="ECO:0000313" key="1">
    <source>
        <dbReference type="EMBL" id="TGO60995.1"/>
    </source>
</evidence>
<keyword evidence="2" id="KW-1185">Reference proteome</keyword>
<evidence type="ECO:0000313" key="2">
    <source>
        <dbReference type="Proteomes" id="UP000297527"/>
    </source>
</evidence>
<gene>
    <name evidence="1" type="ORF">BCON_0031g00460</name>
</gene>
<proteinExistence type="predicted"/>
<dbReference type="EMBL" id="PQXN01000031">
    <property type="protein sequence ID" value="TGO60995.1"/>
    <property type="molecule type" value="Genomic_DNA"/>
</dbReference>